<dbReference type="GO" id="GO:0008234">
    <property type="term" value="F:cysteine-type peptidase activity"/>
    <property type="evidence" value="ECO:0007669"/>
    <property type="project" value="InterPro"/>
</dbReference>
<protein>
    <recommendedName>
        <fullName evidence="4">Ubiquitin-like protease family profile domain-containing protein</fullName>
    </recommendedName>
</protein>
<accession>A0A9D4UX92</accession>
<evidence type="ECO:0000256" key="1">
    <source>
        <dbReference type="ARBA" id="ARBA00005234"/>
    </source>
</evidence>
<gene>
    <name evidence="5" type="ORF">GOP47_0009794</name>
</gene>
<organism evidence="5 6">
    <name type="scientific">Adiantum capillus-veneris</name>
    <name type="common">Maidenhair fern</name>
    <dbReference type="NCBI Taxonomy" id="13818"/>
    <lineage>
        <taxon>Eukaryota</taxon>
        <taxon>Viridiplantae</taxon>
        <taxon>Streptophyta</taxon>
        <taxon>Embryophyta</taxon>
        <taxon>Tracheophyta</taxon>
        <taxon>Polypodiopsida</taxon>
        <taxon>Polypodiidae</taxon>
        <taxon>Polypodiales</taxon>
        <taxon>Pteridineae</taxon>
        <taxon>Pteridaceae</taxon>
        <taxon>Vittarioideae</taxon>
        <taxon>Adiantum</taxon>
    </lineage>
</organism>
<feature type="domain" description="Ubiquitin-like protease family profile" evidence="4">
    <location>
        <begin position="139"/>
        <end position="217"/>
    </location>
</feature>
<name>A0A9D4UX92_ADICA</name>
<dbReference type="Gene3D" id="3.40.395.10">
    <property type="entry name" value="Adenoviral Proteinase, Chain A"/>
    <property type="match status" value="1"/>
</dbReference>
<comment type="caution">
    <text evidence="5">The sequence shown here is derived from an EMBL/GenBank/DDBJ whole genome shotgun (WGS) entry which is preliminary data.</text>
</comment>
<dbReference type="InterPro" id="IPR038765">
    <property type="entry name" value="Papain-like_cys_pep_sf"/>
</dbReference>
<dbReference type="GO" id="GO:0006508">
    <property type="term" value="P:proteolysis"/>
    <property type="evidence" value="ECO:0007669"/>
    <property type="project" value="UniProtKB-KW"/>
</dbReference>
<evidence type="ECO:0000313" key="5">
    <source>
        <dbReference type="EMBL" id="KAI5075718.1"/>
    </source>
</evidence>
<comment type="similarity">
    <text evidence="1">Belongs to the peptidase C48 family.</text>
</comment>
<evidence type="ECO:0000313" key="6">
    <source>
        <dbReference type="Proteomes" id="UP000886520"/>
    </source>
</evidence>
<sequence>MGSHMPPMPLMREIQVPTKKKSMIVRTGLPFLFHHPHLAICMLKGLLFDAQVIDDVLDLGASTHVINIFALWMENILPSDVLSVVWWVDSMWYPFVLERTRRPYSRQFFWDSRFGKSYLYILPHLGWNVHVVRIPPFSQRRSSIFLFDSLSTVTIERLLSSVCRHLSTHCSNPQIKEELRDPRESCEFITAKCHQQPNAIDCGYYVMTAMRLLIKTTFKNKKPQLNL</sequence>
<dbReference type="SUPFAM" id="SSF54001">
    <property type="entry name" value="Cysteine proteinases"/>
    <property type="match status" value="1"/>
</dbReference>
<evidence type="ECO:0000256" key="3">
    <source>
        <dbReference type="ARBA" id="ARBA00022801"/>
    </source>
</evidence>
<evidence type="ECO:0000256" key="2">
    <source>
        <dbReference type="ARBA" id="ARBA00022670"/>
    </source>
</evidence>
<reference evidence="5" key="1">
    <citation type="submission" date="2021-01" db="EMBL/GenBank/DDBJ databases">
        <title>Adiantum capillus-veneris genome.</title>
        <authorList>
            <person name="Fang Y."/>
            <person name="Liao Q."/>
        </authorList>
    </citation>
    <scope>NUCLEOTIDE SEQUENCE</scope>
    <source>
        <strain evidence="5">H3</strain>
        <tissue evidence="5">Leaf</tissue>
    </source>
</reference>
<dbReference type="Proteomes" id="UP000886520">
    <property type="component" value="Chromosome 9"/>
</dbReference>
<keyword evidence="3" id="KW-0378">Hydrolase</keyword>
<dbReference type="Pfam" id="PF02902">
    <property type="entry name" value="Peptidase_C48"/>
    <property type="match status" value="1"/>
</dbReference>
<dbReference type="InterPro" id="IPR003653">
    <property type="entry name" value="Peptidase_C48_C"/>
</dbReference>
<keyword evidence="6" id="KW-1185">Reference proteome</keyword>
<dbReference type="EMBL" id="JABFUD020000009">
    <property type="protein sequence ID" value="KAI5075718.1"/>
    <property type="molecule type" value="Genomic_DNA"/>
</dbReference>
<keyword evidence="2" id="KW-0645">Protease</keyword>
<proteinExistence type="inferred from homology"/>
<dbReference type="AlphaFoldDB" id="A0A9D4UX92"/>
<evidence type="ECO:0000259" key="4">
    <source>
        <dbReference type="Pfam" id="PF02902"/>
    </source>
</evidence>